<comment type="caution">
    <text evidence="1">The sequence shown here is derived from an EMBL/GenBank/DDBJ whole genome shotgun (WGS) entry which is preliminary data.</text>
</comment>
<keyword evidence="2" id="KW-1185">Reference proteome</keyword>
<dbReference type="RefSeq" id="WP_380543946.1">
    <property type="nucleotide sequence ID" value="NZ_JBHFAB010000035.1"/>
</dbReference>
<evidence type="ECO:0008006" key="3">
    <source>
        <dbReference type="Google" id="ProtNLM"/>
    </source>
</evidence>
<proteinExistence type="predicted"/>
<gene>
    <name evidence="1" type="ORF">ACEZDE_31820</name>
</gene>
<accession>A0ABV6W5B0</accession>
<dbReference type="Proteomes" id="UP001592531">
    <property type="component" value="Unassembled WGS sequence"/>
</dbReference>
<evidence type="ECO:0000313" key="2">
    <source>
        <dbReference type="Proteomes" id="UP001592531"/>
    </source>
</evidence>
<dbReference type="EMBL" id="JBHFAB010000035">
    <property type="protein sequence ID" value="MFC1421197.1"/>
    <property type="molecule type" value="Genomic_DNA"/>
</dbReference>
<evidence type="ECO:0000313" key="1">
    <source>
        <dbReference type="EMBL" id="MFC1421197.1"/>
    </source>
</evidence>
<organism evidence="1 2">
    <name type="scientific">Streptacidiphilus cavernicola</name>
    <dbReference type="NCBI Taxonomy" id="3342716"/>
    <lineage>
        <taxon>Bacteria</taxon>
        <taxon>Bacillati</taxon>
        <taxon>Actinomycetota</taxon>
        <taxon>Actinomycetes</taxon>
        <taxon>Kitasatosporales</taxon>
        <taxon>Streptomycetaceae</taxon>
        <taxon>Streptacidiphilus</taxon>
    </lineage>
</organism>
<reference evidence="1 2" key="1">
    <citation type="submission" date="2024-09" db="EMBL/GenBank/DDBJ databases">
        <authorList>
            <person name="Lee S.D."/>
        </authorList>
    </citation>
    <scope>NUCLEOTIDE SEQUENCE [LARGE SCALE GENOMIC DNA]</scope>
    <source>
        <strain evidence="1 2">N8-3</strain>
    </source>
</reference>
<protein>
    <recommendedName>
        <fullName evidence="3">Secreted protein</fullName>
    </recommendedName>
</protein>
<name>A0ABV6W5B0_9ACTN</name>
<sequence length="187" mass="18810">MDQQGALGHTRARPWHWLGTAAAVAAVVAAAVALAPAGSAAPVADGPHTVPAASAPDPALVAFPLDCAGLPAKVTQHFSADTTGNGALVTVVAVHCDAQNGTPPDGLYVLRSGPGGRPRIAATLISPAQDLTVRSVGLRADGAIHAAVDGYSSADVPRCCADLHQTYTWTPGPDGYSRTVTVPLSQV</sequence>